<dbReference type="SUPFAM" id="SSF51182">
    <property type="entry name" value="RmlC-like cupins"/>
    <property type="match status" value="1"/>
</dbReference>
<dbReference type="InterPro" id="IPR032783">
    <property type="entry name" value="AraC_lig"/>
</dbReference>
<dbReference type="InterPro" id="IPR009057">
    <property type="entry name" value="Homeodomain-like_sf"/>
</dbReference>
<feature type="domain" description="HTH araC/xylS-type" evidence="4">
    <location>
        <begin position="208"/>
        <end position="306"/>
    </location>
</feature>
<keyword evidence="3" id="KW-0804">Transcription</keyword>
<dbReference type="PANTHER" id="PTHR46796">
    <property type="entry name" value="HTH-TYPE TRANSCRIPTIONAL ACTIVATOR RHAS-RELATED"/>
    <property type="match status" value="1"/>
</dbReference>
<evidence type="ECO:0000256" key="3">
    <source>
        <dbReference type="ARBA" id="ARBA00023163"/>
    </source>
</evidence>
<reference evidence="5 6" key="1">
    <citation type="submission" date="2024-06" db="EMBL/GenBank/DDBJ databases">
        <title>Sorghum-associated microbial communities from plants grown in Nebraska, USA.</title>
        <authorList>
            <person name="Schachtman D."/>
        </authorList>
    </citation>
    <scope>NUCLEOTIDE SEQUENCE [LARGE SCALE GENOMIC DNA]</scope>
    <source>
        <strain evidence="5 6">3207</strain>
    </source>
</reference>
<comment type="caution">
    <text evidence="5">The sequence shown here is derived from an EMBL/GenBank/DDBJ whole genome shotgun (WGS) entry which is preliminary data.</text>
</comment>
<protein>
    <submittedName>
        <fullName evidence="5">AraC-like DNA-binding protein</fullName>
    </submittedName>
</protein>
<dbReference type="InterPro" id="IPR018062">
    <property type="entry name" value="HTH_AraC-typ_CS"/>
</dbReference>
<evidence type="ECO:0000256" key="1">
    <source>
        <dbReference type="ARBA" id="ARBA00023015"/>
    </source>
</evidence>
<accession>A0ABV2QXD7</accession>
<organism evidence="5 6">
    <name type="scientific">Kaistia defluvii</name>
    <dbReference type="NCBI Taxonomy" id="410841"/>
    <lineage>
        <taxon>Bacteria</taxon>
        <taxon>Pseudomonadati</taxon>
        <taxon>Pseudomonadota</taxon>
        <taxon>Alphaproteobacteria</taxon>
        <taxon>Hyphomicrobiales</taxon>
        <taxon>Kaistiaceae</taxon>
        <taxon>Kaistia</taxon>
    </lineage>
</organism>
<dbReference type="SUPFAM" id="SSF46689">
    <property type="entry name" value="Homeodomain-like"/>
    <property type="match status" value="2"/>
</dbReference>
<proteinExistence type="predicted"/>
<dbReference type="Pfam" id="PF12852">
    <property type="entry name" value="Cupin_6"/>
    <property type="match status" value="1"/>
</dbReference>
<dbReference type="InterPro" id="IPR011051">
    <property type="entry name" value="RmlC_Cupin_sf"/>
</dbReference>
<gene>
    <name evidence="5" type="ORF">ABIE08_001605</name>
</gene>
<dbReference type="InterPro" id="IPR018060">
    <property type="entry name" value="HTH_AraC"/>
</dbReference>
<name>A0ABV2QXD7_9HYPH</name>
<dbReference type="PROSITE" id="PS01124">
    <property type="entry name" value="HTH_ARAC_FAMILY_2"/>
    <property type="match status" value="1"/>
</dbReference>
<evidence type="ECO:0000313" key="5">
    <source>
        <dbReference type="EMBL" id="MET4633692.1"/>
    </source>
</evidence>
<dbReference type="Pfam" id="PF12833">
    <property type="entry name" value="HTH_18"/>
    <property type="match status" value="1"/>
</dbReference>
<evidence type="ECO:0000256" key="2">
    <source>
        <dbReference type="ARBA" id="ARBA00023125"/>
    </source>
</evidence>
<keyword evidence="1" id="KW-0805">Transcription regulation</keyword>
<keyword evidence="2" id="KW-0238">DNA-binding</keyword>
<dbReference type="EMBL" id="JBEPSM010000001">
    <property type="protein sequence ID" value="MET4633692.1"/>
    <property type="molecule type" value="Genomic_DNA"/>
</dbReference>
<dbReference type="PANTHER" id="PTHR46796:SF7">
    <property type="entry name" value="ARAC FAMILY TRANSCRIPTIONAL REGULATOR"/>
    <property type="match status" value="1"/>
</dbReference>
<keyword evidence="6" id="KW-1185">Reference proteome</keyword>
<dbReference type="InterPro" id="IPR050204">
    <property type="entry name" value="AraC_XylS_family_regulators"/>
</dbReference>
<dbReference type="Proteomes" id="UP001549321">
    <property type="component" value="Unassembled WGS sequence"/>
</dbReference>
<evidence type="ECO:0000259" key="4">
    <source>
        <dbReference type="PROSITE" id="PS01124"/>
    </source>
</evidence>
<dbReference type="PROSITE" id="PS00041">
    <property type="entry name" value="HTH_ARAC_FAMILY_1"/>
    <property type="match status" value="1"/>
</dbReference>
<dbReference type="Gene3D" id="1.10.10.60">
    <property type="entry name" value="Homeodomain-like"/>
    <property type="match status" value="2"/>
</dbReference>
<evidence type="ECO:0000313" key="6">
    <source>
        <dbReference type="Proteomes" id="UP001549321"/>
    </source>
</evidence>
<sequence length="319" mass="34417">MSGPQDLRVVQMDPLSDIIALLRPATAIAKPITGRGRWGVRYAAHDAPGFTIVLEGDCWITFEGGEPLRLAKGDFVLIPTTPAFSLSSDVGIQGDLRDPMDVAVRHGDPDGDPDFVSLGGTFCVEPVNSALLLMLLPRLVHIPATEGRAGRIGTVIQMIQEECLRDDPGKEMMLQRLLEVLLLEALRRHGVASDAAGLLGGMRDPFLVRALRAMHADVRANWTVEGLARLAGLSRSAFAARFATVLGCGPIEYLARWRMSLAKDALINGAKTLDRIADEIGYESASAFSTAFRKRVGCAPGRFSRTAGAFPLQDGLDSW</sequence>
<dbReference type="SMART" id="SM00342">
    <property type="entry name" value="HTH_ARAC"/>
    <property type="match status" value="1"/>
</dbReference>